<evidence type="ECO:0000313" key="5">
    <source>
        <dbReference type="Proteomes" id="UP000001861"/>
    </source>
</evidence>
<dbReference type="InParanoid" id="D6RKS5"/>
<sequence>MLLRLSVFIHVLLASISLSHARPHLGHGRHLSHRNVAHHIHASRNTGSTPGTPTTPEITVRNTTRTRRRRCTARQLDLEALEGQLLEITDPSNLPSLALESAAPSSSSDPSSSGAPSSPAVGAPPEPSPTQAPPPSSPPPSSSRVSQLFPVPGFSRSWSTCPEAPNPRELSDGTLRPGNVLRTTMYYYGNAPDGRPAMVGHFPQGSFTFKNYPQGGFSFYAPGPGDVDLTTAKEATFGYSVFFPEGFAFNRGGKLPGLYGGNSNEEATSCSGGRRDTSCFSVRLMWRRDGDGEFYTYLPPGFDSNNRLCNVPPFSECNPTYGASVGRGSFRFPTGTWTTVAERVRLNDPGQSNGEIQLFVNGQSVLNVGGLVLRDSGAGRIRGIQAQTFFGGSTADWASPKDQDIYFSDFSVAITQSF</sequence>
<feature type="region of interest" description="Disordered" evidence="1">
    <location>
        <begin position="157"/>
        <end position="176"/>
    </location>
</feature>
<feature type="compositionally biased region" description="Low complexity" evidence="1">
    <location>
        <begin position="46"/>
        <end position="63"/>
    </location>
</feature>
<dbReference type="PANTHER" id="PTHR40124">
    <property type="match status" value="1"/>
</dbReference>
<comment type="caution">
    <text evidence="4">The sequence shown here is derived from an EMBL/GenBank/DDBJ whole genome shotgun (WGS) entry which is preliminary data.</text>
</comment>
<dbReference type="OrthoDB" id="3337916at2759"/>
<reference evidence="4 5" key="1">
    <citation type="journal article" date="2010" name="Proc. Natl. Acad. Sci. U.S.A.">
        <title>Insights into evolution of multicellular fungi from the assembled chromosomes of the mushroom Coprinopsis cinerea (Coprinus cinereus).</title>
        <authorList>
            <person name="Stajich J.E."/>
            <person name="Wilke S.K."/>
            <person name="Ahren D."/>
            <person name="Au C.H."/>
            <person name="Birren B.W."/>
            <person name="Borodovsky M."/>
            <person name="Burns C."/>
            <person name="Canback B."/>
            <person name="Casselton L.A."/>
            <person name="Cheng C.K."/>
            <person name="Deng J."/>
            <person name="Dietrich F.S."/>
            <person name="Fargo D.C."/>
            <person name="Farman M.L."/>
            <person name="Gathman A.C."/>
            <person name="Goldberg J."/>
            <person name="Guigo R."/>
            <person name="Hoegger P.J."/>
            <person name="Hooker J.B."/>
            <person name="Huggins A."/>
            <person name="James T.Y."/>
            <person name="Kamada T."/>
            <person name="Kilaru S."/>
            <person name="Kodira C."/>
            <person name="Kues U."/>
            <person name="Kupfer D."/>
            <person name="Kwan H.S."/>
            <person name="Lomsadze A."/>
            <person name="Li W."/>
            <person name="Lilly W.W."/>
            <person name="Ma L.J."/>
            <person name="Mackey A.J."/>
            <person name="Manning G."/>
            <person name="Martin F."/>
            <person name="Muraguchi H."/>
            <person name="Natvig D.O."/>
            <person name="Palmerini H."/>
            <person name="Ramesh M.A."/>
            <person name="Rehmeyer C.J."/>
            <person name="Roe B.A."/>
            <person name="Shenoy N."/>
            <person name="Stanke M."/>
            <person name="Ter-Hovhannisyan V."/>
            <person name="Tunlid A."/>
            <person name="Velagapudi R."/>
            <person name="Vision T.J."/>
            <person name="Zeng Q."/>
            <person name="Zolan M.E."/>
            <person name="Pukkila P.J."/>
        </authorList>
    </citation>
    <scope>NUCLEOTIDE SEQUENCE [LARGE SCALE GENOMIC DNA]</scope>
    <source>
        <strain evidence="5">Okayama-7 / 130 / ATCC MYA-4618 / FGSC 9003</strain>
    </source>
</reference>
<dbReference type="RefSeq" id="XP_002911962.1">
    <property type="nucleotide sequence ID" value="XM_002911916.1"/>
</dbReference>
<dbReference type="KEGG" id="cci:CC1G_14001"/>
<dbReference type="OMA" id="DECFSAR"/>
<name>D6RKS5_COPC7</name>
<proteinExistence type="predicted"/>
<accession>D6RKS5</accession>
<feature type="chain" id="PRO_5003087494" evidence="2">
    <location>
        <begin position="22"/>
        <end position="418"/>
    </location>
</feature>
<feature type="signal peptide" evidence="2">
    <location>
        <begin position="1"/>
        <end position="21"/>
    </location>
</feature>
<dbReference type="Pfam" id="PF21294">
    <property type="entry name" value="Polysacc_lyase_14"/>
    <property type="match status" value="1"/>
</dbReference>
<dbReference type="VEuPathDB" id="FungiDB:CC1G_14001"/>
<evidence type="ECO:0000313" key="4">
    <source>
        <dbReference type="EMBL" id="EFI28468.1"/>
    </source>
</evidence>
<feature type="region of interest" description="Disordered" evidence="1">
    <location>
        <begin position="96"/>
        <end position="149"/>
    </location>
</feature>
<feature type="compositionally biased region" description="Low complexity" evidence="1">
    <location>
        <begin position="96"/>
        <end position="121"/>
    </location>
</feature>
<evidence type="ECO:0000256" key="2">
    <source>
        <dbReference type="SAM" id="SignalP"/>
    </source>
</evidence>
<dbReference type="Proteomes" id="UP000001861">
    <property type="component" value="Unassembled WGS sequence"/>
</dbReference>
<dbReference type="PANTHER" id="PTHR40124:SF1">
    <property type="entry name" value="DISAGGREGATASE RELATED REPEAT PROTEIN"/>
    <property type="match status" value="1"/>
</dbReference>
<feature type="domain" description="Polysaccharide lyase 14" evidence="3">
    <location>
        <begin position="194"/>
        <end position="410"/>
    </location>
</feature>
<dbReference type="Gene3D" id="2.60.120.200">
    <property type="match status" value="1"/>
</dbReference>
<dbReference type="HOGENOM" id="CLU_049744_1_0_1"/>
<dbReference type="eggNOG" id="ENOG502RZ0M">
    <property type="taxonomic scope" value="Eukaryota"/>
</dbReference>
<dbReference type="AlphaFoldDB" id="D6RKS5"/>
<dbReference type="InterPro" id="IPR048958">
    <property type="entry name" value="Polysacc_lyase_14"/>
</dbReference>
<organism evidence="4 5">
    <name type="scientific">Coprinopsis cinerea (strain Okayama-7 / 130 / ATCC MYA-4618 / FGSC 9003)</name>
    <name type="common">Inky cap fungus</name>
    <name type="synonym">Hormographiella aspergillata</name>
    <dbReference type="NCBI Taxonomy" id="240176"/>
    <lineage>
        <taxon>Eukaryota</taxon>
        <taxon>Fungi</taxon>
        <taxon>Dikarya</taxon>
        <taxon>Basidiomycota</taxon>
        <taxon>Agaricomycotina</taxon>
        <taxon>Agaricomycetes</taxon>
        <taxon>Agaricomycetidae</taxon>
        <taxon>Agaricales</taxon>
        <taxon>Agaricineae</taxon>
        <taxon>Psathyrellaceae</taxon>
        <taxon>Coprinopsis</taxon>
    </lineage>
</organism>
<keyword evidence="4" id="KW-0456">Lyase</keyword>
<feature type="region of interest" description="Disordered" evidence="1">
    <location>
        <begin position="42"/>
        <end position="71"/>
    </location>
</feature>
<feature type="compositionally biased region" description="Pro residues" evidence="1">
    <location>
        <begin position="122"/>
        <end position="141"/>
    </location>
</feature>
<evidence type="ECO:0000259" key="3">
    <source>
        <dbReference type="Pfam" id="PF21294"/>
    </source>
</evidence>
<keyword evidence="2" id="KW-0732">Signal</keyword>
<keyword evidence="5" id="KW-1185">Reference proteome</keyword>
<evidence type="ECO:0000256" key="1">
    <source>
        <dbReference type="SAM" id="MobiDB-lite"/>
    </source>
</evidence>
<dbReference type="EMBL" id="AACS02000002">
    <property type="protein sequence ID" value="EFI28468.1"/>
    <property type="molecule type" value="Genomic_DNA"/>
</dbReference>
<protein>
    <submittedName>
        <fullName evidence="4">Alginate lyase</fullName>
    </submittedName>
</protein>
<gene>
    <name evidence="4" type="ORF">CC1G_14001</name>
</gene>
<dbReference type="GeneID" id="9379086"/>
<dbReference type="GO" id="GO:0016829">
    <property type="term" value="F:lyase activity"/>
    <property type="evidence" value="ECO:0007669"/>
    <property type="project" value="UniProtKB-KW"/>
</dbReference>